<proteinExistence type="predicted"/>
<organism evidence="1 2">
    <name type="scientific">Phocaeicola vulgatus</name>
    <name type="common">Bacteroides vulgatus</name>
    <dbReference type="NCBI Taxonomy" id="821"/>
    <lineage>
        <taxon>Bacteria</taxon>
        <taxon>Pseudomonadati</taxon>
        <taxon>Bacteroidota</taxon>
        <taxon>Bacteroidia</taxon>
        <taxon>Bacteroidales</taxon>
        <taxon>Bacteroidaceae</taxon>
        <taxon>Phocaeicola</taxon>
    </lineage>
</organism>
<dbReference type="EMBL" id="CYZI01000018">
    <property type="protein sequence ID" value="CUO79784.1"/>
    <property type="molecule type" value="Genomic_DNA"/>
</dbReference>
<dbReference type="Proteomes" id="UP000095333">
    <property type="component" value="Unassembled WGS sequence"/>
</dbReference>
<evidence type="ECO:0000313" key="1">
    <source>
        <dbReference type="EMBL" id="CUO79784.1"/>
    </source>
</evidence>
<gene>
    <name evidence="1" type="ORF">ERS852457_02797</name>
</gene>
<name>A0A174HY01_PHOVU</name>
<reference evidence="1 2" key="1">
    <citation type="submission" date="2015-09" db="EMBL/GenBank/DDBJ databases">
        <authorList>
            <consortium name="Pathogen Informatics"/>
        </authorList>
    </citation>
    <scope>NUCLEOTIDE SEQUENCE [LARGE SCALE GENOMIC DNA]</scope>
    <source>
        <strain evidence="1 2">2789STDY5834842</strain>
    </source>
</reference>
<dbReference type="AlphaFoldDB" id="A0A174HY01"/>
<evidence type="ECO:0000313" key="2">
    <source>
        <dbReference type="Proteomes" id="UP000095333"/>
    </source>
</evidence>
<accession>A0A174HY01</accession>
<protein>
    <submittedName>
        <fullName evidence="1">Uncharacterized protein</fullName>
    </submittedName>
</protein>
<sequence>MFFFYIIKLIFIDYLTFKLEIKYILQTIHFFTYETSLKEIQWQDTKNIAFPL</sequence>